<keyword evidence="1" id="KW-0812">Transmembrane</keyword>
<dbReference type="EMBL" id="JAHHUM010001624">
    <property type="protein sequence ID" value="KAK5610211.1"/>
    <property type="molecule type" value="Genomic_DNA"/>
</dbReference>
<proteinExistence type="predicted"/>
<feature type="transmembrane region" description="Helical" evidence="1">
    <location>
        <begin position="119"/>
        <end position="139"/>
    </location>
</feature>
<evidence type="ECO:0000256" key="1">
    <source>
        <dbReference type="SAM" id="Phobius"/>
    </source>
</evidence>
<sequence>MGAGGGRGGGGGGGLVDLSSLSCFRSELPAVSQAIRPPLRAGLQSSSVGLQVRVCPLWVTNTAALRGFFPLCPLGSDVSTCTAAAAVPASLLSLNCCSIHGTNLWEYCGAAAPAQMCRMLLLGVNWFLLVVLLVVGWTLQR</sequence>
<dbReference type="AlphaFoldDB" id="A0AAV9RML0"/>
<keyword evidence="1" id="KW-1133">Transmembrane helix</keyword>
<keyword evidence="3" id="KW-1185">Reference proteome</keyword>
<dbReference type="Proteomes" id="UP001311232">
    <property type="component" value="Unassembled WGS sequence"/>
</dbReference>
<organism evidence="2 3">
    <name type="scientific">Crenichthys baileyi</name>
    <name type="common">White River springfish</name>
    <dbReference type="NCBI Taxonomy" id="28760"/>
    <lineage>
        <taxon>Eukaryota</taxon>
        <taxon>Metazoa</taxon>
        <taxon>Chordata</taxon>
        <taxon>Craniata</taxon>
        <taxon>Vertebrata</taxon>
        <taxon>Euteleostomi</taxon>
        <taxon>Actinopterygii</taxon>
        <taxon>Neopterygii</taxon>
        <taxon>Teleostei</taxon>
        <taxon>Neoteleostei</taxon>
        <taxon>Acanthomorphata</taxon>
        <taxon>Ovalentaria</taxon>
        <taxon>Atherinomorphae</taxon>
        <taxon>Cyprinodontiformes</taxon>
        <taxon>Goodeidae</taxon>
        <taxon>Crenichthys</taxon>
    </lineage>
</organism>
<protein>
    <submittedName>
        <fullName evidence="2">Uncharacterized protein</fullName>
    </submittedName>
</protein>
<evidence type="ECO:0000313" key="3">
    <source>
        <dbReference type="Proteomes" id="UP001311232"/>
    </source>
</evidence>
<comment type="caution">
    <text evidence="2">The sequence shown here is derived from an EMBL/GenBank/DDBJ whole genome shotgun (WGS) entry which is preliminary data.</text>
</comment>
<keyword evidence="1" id="KW-0472">Membrane</keyword>
<gene>
    <name evidence="2" type="ORF">CRENBAI_009338</name>
</gene>
<accession>A0AAV9RML0</accession>
<reference evidence="2 3" key="1">
    <citation type="submission" date="2021-06" db="EMBL/GenBank/DDBJ databases">
        <authorList>
            <person name="Palmer J.M."/>
        </authorList>
    </citation>
    <scope>NUCLEOTIDE SEQUENCE [LARGE SCALE GENOMIC DNA]</scope>
    <source>
        <strain evidence="2 3">MEX-2019</strain>
        <tissue evidence="2">Muscle</tissue>
    </source>
</reference>
<name>A0AAV9RML0_9TELE</name>
<evidence type="ECO:0000313" key="2">
    <source>
        <dbReference type="EMBL" id="KAK5610211.1"/>
    </source>
</evidence>